<organism evidence="1 2">
    <name type="scientific">Neocallimastix californiae</name>
    <dbReference type="NCBI Taxonomy" id="1754190"/>
    <lineage>
        <taxon>Eukaryota</taxon>
        <taxon>Fungi</taxon>
        <taxon>Fungi incertae sedis</taxon>
        <taxon>Chytridiomycota</taxon>
        <taxon>Chytridiomycota incertae sedis</taxon>
        <taxon>Neocallimastigomycetes</taxon>
        <taxon>Neocallimastigales</taxon>
        <taxon>Neocallimastigaceae</taxon>
        <taxon>Neocallimastix</taxon>
    </lineage>
</organism>
<name>A0A1Y1XW83_9FUNG</name>
<evidence type="ECO:0000313" key="1">
    <source>
        <dbReference type="EMBL" id="ORX90017.1"/>
    </source>
</evidence>
<protein>
    <submittedName>
        <fullName evidence="1">Uncharacterized protein</fullName>
    </submittedName>
</protein>
<dbReference type="Proteomes" id="UP000193920">
    <property type="component" value="Unassembled WGS sequence"/>
</dbReference>
<dbReference type="EMBL" id="MCOG01000996">
    <property type="protein sequence ID" value="ORX90017.1"/>
    <property type="molecule type" value="Genomic_DNA"/>
</dbReference>
<reference evidence="1 2" key="1">
    <citation type="submission" date="2016-08" db="EMBL/GenBank/DDBJ databases">
        <title>A Parts List for Fungal Cellulosomes Revealed by Comparative Genomics.</title>
        <authorList>
            <consortium name="DOE Joint Genome Institute"/>
            <person name="Haitjema C.H."/>
            <person name="Gilmore S.P."/>
            <person name="Henske J.K."/>
            <person name="Solomon K.V."/>
            <person name="De Groot R."/>
            <person name="Kuo A."/>
            <person name="Mondo S.J."/>
            <person name="Salamov A.A."/>
            <person name="Labutti K."/>
            <person name="Zhao Z."/>
            <person name="Chiniquy J."/>
            <person name="Barry K."/>
            <person name="Brewer H.M."/>
            <person name="Purvine S.O."/>
            <person name="Wright A.T."/>
            <person name="Boxma B."/>
            <person name="Van Alen T."/>
            <person name="Hackstein J.H."/>
            <person name="Baker S.E."/>
            <person name="Grigoriev I.V."/>
            <person name="O'Malley M.A."/>
        </authorList>
    </citation>
    <scope>NUCLEOTIDE SEQUENCE [LARGE SCALE GENOMIC DNA]</scope>
    <source>
        <strain evidence="1 2">G1</strain>
    </source>
</reference>
<keyword evidence="2" id="KW-1185">Reference proteome</keyword>
<gene>
    <name evidence="1" type="ORF">LY90DRAFT_296215</name>
</gene>
<proteinExistence type="predicted"/>
<accession>A0A1Y1XW83</accession>
<comment type="caution">
    <text evidence="1">The sequence shown here is derived from an EMBL/GenBank/DDBJ whole genome shotgun (WGS) entry which is preliminary data.</text>
</comment>
<evidence type="ECO:0000313" key="2">
    <source>
        <dbReference type="Proteomes" id="UP000193920"/>
    </source>
</evidence>
<sequence>MMDFFPNSTSCLNWLELEEIKENDSTSDNEFVSIPIDEGEENKTSGTQPRMLTKKDLTIRMTHKNLNSSSSSSSLLTKERKSDFIGSISNITVPRRSTTNKNNKYDDFVELV</sequence>
<dbReference type="AlphaFoldDB" id="A0A1Y1XW83"/>
<dbReference type="OrthoDB" id="1368at2759"/>